<dbReference type="GO" id="GO:0006269">
    <property type="term" value="P:DNA replication, synthesis of primer"/>
    <property type="evidence" value="ECO:0007669"/>
    <property type="project" value="UniProtKB-KW"/>
</dbReference>
<evidence type="ECO:0000313" key="11">
    <source>
        <dbReference type="EMBL" id="EFA81842.1"/>
    </source>
</evidence>
<keyword evidence="5" id="KW-0235">DNA replication</keyword>
<keyword evidence="8" id="KW-0411">Iron-sulfur</keyword>
<dbReference type="GeneID" id="31360560"/>
<dbReference type="CDD" id="cd07322">
    <property type="entry name" value="PriL_PriS_Eukaryotic"/>
    <property type="match status" value="1"/>
</dbReference>
<dbReference type="AlphaFoldDB" id="D3B9D0"/>
<keyword evidence="9" id="KW-0238">DNA-binding</keyword>
<evidence type="ECO:0000313" key="12">
    <source>
        <dbReference type="Proteomes" id="UP000001396"/>
    </source>
</evidence>
<evidence type="ECO:0000256" key="2">
    <source>
        <dbReference type="ARBA" id="ARBA00010564"/>
    </source>
</evidence>
<evidence type="ECO:0000256" key="1">
    <source>
        <dbReference type="ARBA" id="ARBA00001966"/>
    </source>
</evidence>
<evidence type="ECO:0000256" key="3">
    <source>
        <dbReference type="ARBA" id="ARBA00022485"/>
    </source>
</evidence>
<comment type="similarity">
    <text evidence="2">Belongs to the eukaryotic-type primase large subunit family.</text>
</comment>
<evidence type="ECO:0000256" key="4">
    <source>
        <dbReference type="ARBA" id="ARBA00022515"/>
    </source>
</evidence>
<comment type="caution">
    <text evidence="11">The sequence shown here is derived from an EMBL/GenBank/DDBJ whole genome shotgun (WGS) entry which is preliminary data.</text>
</comment>
<dbReference type="STRING" id="670386.D3B9D0"/>
<sequence length="484" mass="55967">MATSLRSINKQQNVDDSTTTRKHILPNLYCTLPTLEILNMSQLESMCLSRLSLLKSISLAKLELSKEQCNQQIGLLLKAFSDRDEELYQSKDETSHYLLRLAMANSSDLEWFIQQEMLLLRYRLENITIEQFQQFLQKNAGFGWSVLNEEEFQLNARDLFYLYDSKLYKRALGVEKDTADNEDPVLRIAKVSCVYSDFLKMPFQEVSQLIARKKVLLKRGVAYIAKHEFHDVIIESFRSYLIFAMDRIREEYQRIAESYPHLSSFFRSLPKQSGIAVTANHGKITAAEIAPISRQSFPMCMRVMHDGLLKMGKLKYDGRLQFSTFLKAIGLSYEDAIGYWKSSFAKRVSGAEFDKEYAYMVRHTYGLEGKGISYSPSSCAKIISKVPKNSEEIHGCPYVWSQEKLEQRLRDYGVDDITINEIINATQISPNLACGKHFDYLHKDNTFNIKVNHPNQFYDSSREYYKKLKDLEDAKNAAAEKLQQ</sequence>
<dbReference type="FunCoup" id="D3B9D0">
    <property type="interactions" value="575"/>
</dbReference>
<comment type="cofactor">
    <cofactor evidence="1">
        <name>[4Fe-4S] cluster</name>
        <dbReference type="ChEBI" id="CHEBI:49883"/>
    </cofactor>
</comment>
<dbReference type="Pfam" id="PF26466">
    <property type="entry name" value="DNA_primase_lrg_N"/>
    <property type="match status" value="1"/>
</dbReference>
<dbReference type="Pfam" id="PF04104">
    <property type="entry name" value="DNA_primase_lrg"/>
    <property type="match status" value="1"/>
</dbReference>
<evidence type="ECO:0000259" key="10">
    <source>
        <dbReference type="Pfam" id="PF04104"/>
    </source>
</evidence>
<keyword evidence="12" id="KW-1185">Reference proteome</keyword>
<reference evidence="11 12" key="1">
    <citation type="journal article" date="2011" name="Genome Res.">
        <title>Phylogeny-wide analysis of social amoeba genomes highlights ancient origins for complex intercellular communication.</title>
        <authorList>
            <person name="Heidel A.J."/>
            <person name="Lawal H.M."/>
            <person name="Felder M."/>
            <person name="Schilde C."/>
            <person name="Helps N.R."/>
            <person name="Tunggal B."/>
            <person name="Rivero F."/>
            <person name="John U."/>
            <person name="Schleicher M."/>
            <person name="Eichinger L."/>
            <person name="Platzer M."/>
            <person name="Noegel A.A."/>
            <person name="Schaap P."/>
            <person name="Gloeckner G."/>
        </authorList>
    </citation>
    <scope>NUCLEOTIDE SEQUENCE [LARGE SCALE GENOMIC DNA]</scope>
    <source>
        <strain evidence="12">ATCC 26659 / Pp 5 / PN500</strain>
    </source>
</reference>
<dbReference type="GO" id="GO:0006270">
    <property type="term" value="P:DNA replication initiation"/>
    <property type="evidence" value="ECO:0007669"/>
    <property type="project" value="TreeGrafter"/>
</dbReference>
<dbReference type="GO" id="GO:0051539">
    <property type="term" value="F:4 iron, 4 sulfur cluster binding"/>
    <property type="evidence" value="ECO:0007669"/>
    <property type="project" value="UniProtKB-KW"/>
</dbReference>
<dbReference type="GO" id="GO:0005658">
    <property type="term" value="C:alpha DNA polymerase:primase complex"/>
    <property type="evidence" value="ECO:0007669"/>
    <property type="project" value="UniProtKB-ARBA"/>
</dbReference>
<dbReference type="PANTHER" id="PTHR10537">
    <property type="entry name" value="DNA PRIMASE LARGE SUBUNIT"/>
    <property type="match status" value="1"/>
</dbReference>
<evidence type="ECO:0000256" key="9">
    <source>
        <dbReference type="ARBA" id="ARBA00023125"/>
    </source>
</evidence>
<dbReference type="InterPro" id="IPR016558">
    <property type="entry name" value="DNA_primase_lsu_euk"/>
</dbReference>
<name>D3B9D0_HETP5</name>
<evidence type="ECO:0000256" key="6">
    <source>
        <dbReference type="ARBA" id="ARBA00022723"/>
    </source>
</evidence>
<dbReference type="Gene3D" id="1.20.930.80">
    <property type="match status" value="1"/>
</dbReference>
<dbReference type="InterPro" id="IPR058560">
    <property type="entry name" value="DNA_primase_C"/>
</dbReference>
<evidence type="ECO:0000256" key="8">
    <source>
        <dbReference type="ARBA" id="ARBA00023014"/>
    </source>
</evidence>
<dbReference type="EMBL" id="ADBJ01000022">
    <property type="protein sequence ID" value="EFA81842.1"/>
    <property type="molecule type" value="Genomic_DNA"/>
</dbReference>
<dbReference type="InParanoid" id="D3B9D0"/>
<accession>D3B9D0</accession>
<keyword evidence="3" id="KW-0004">4Fe-4S</keyword>
<evidence type="ECO:0000256" key="7">
    <source>
        <dbReference type="ARBA" id="ARBA00023004"/>
    </source>
</evidence>
<dbReference type="RefSeq" id="XP_020433959.1">
    <property type="nucleotide sequence ID" value="XM_020575970.1"/>
</dbReference>
<organism evidence="11 12">
    <name type="scientific">Heterostelium pallidum (strain ATCC 26659 / Pp 5 / PN500)</name>
    <name type="common">Cellular slime mold</name>
    <name type="synonym">Polysphondylium pallidum</name>
    <dbReference type="NCBI Taxonomy" id="670386"/>
    <lineage>
        <taxon>Eukaryota</taxon>
        <taxon>Amoebozoa</taxon>
        <taxon>Evosea</taxon>
        <taxon>Eumycetozoa</taxon>
        <taxon>Dictyostelia</taxon>
        <taxon>Acytosteliales</taxon>
        <taxon>Acytosteliaceae</taxon>
        <taxon>Heterostelium</taxon>
    </lineage>
</organism>
<proteinExistence type="inferred from homology"/>
<keyword evidence="6" id="KW-0479">Metal-binding</keyword>
<gene>
    <name evidence="11" type="primary">polA3</name>
    <name evidence="11" type="ORF">PPL_05074</name>
</gene>
<feature type="domain" description="DNA primase large subunit C-terminal" evidence="10">
    <location>
        <begin position="292"/>
        <end position="458"/>
    </location>
</feature>
<dbReference type="GO" id="GO:0046872">
    <property type="term" value="F:metal ion binding"/>
    <property type="evidence" value="ECO:0007669"/>
    <property type="project" value="UniProtKB-KW"/>
</dbReference>
<dbReference type="GO" id="GO:0003677">
    <property type="term" value="F:DNA binding"/>
    <property type="evidence" value="ECO:0007669"/>
    <property type="project" value="UniProtKB-KW"/>
</dbReference>
<dbReference type="PANTHER" id="PTHR10537:SF3">
    <property type="entry name" value="DNA PRIMASE LARGE SUBUNIT"/>
    <property type="match status" value="1"/>
</dbReference>
<protein>
    <submittedName>
        <fullName evidence="11">DNA polymerase alpha primase subunit</fullName>
    </submittedName>
</protein>
<keyword evidence="7" id="KW-0408">Iron</keyword>
<dbReference type="InterPro" id="IPR007238">
    <property type="entry name" value="DNA_primase_lsu_euk/arc"/>
</dbReference>
<dbReference type="OMA" id="RINYKPW"/>
<dbReference type="Proteomes" id="UP000001396">
    <property type="component" value="Unassembled WGS sequence"/>
</dbReference>
<evidence type="ECO:0000256" key="5">
    <source>
        <dbReference type="ARBA" id="ARBA00022705"/>
    </source>
</evidence>
<keyword evidence="4" id="KW-0639">Primosome</keyword>